<protein>
    <submittedName>
        <fullName evidence="1">Uncharacterized protein</fullName>
    </submittedName>
</protein>
<evidence type="ECO:0000313" key="2">
    <source>
        <dbReference type="Proteomes" id="UP001314170"/>
    </source>
</evidence>
<keyword evidence="2" id="KW-1185">Reference proteome</keyword>
<dbReference type="AlphaFoldDB" id="A0AAV1RWE6"/>
<comment type="caution">
    <text evidence="1">The sequence shown here is derived from an EMBL/GenBank/DDBJ whole genome shotgun (WGS) entry which is preliminary data.</text>
</comment>
<name>A0AAV1RWE6_9ROSI</name>
<sequence length="159" mass="18317">MATGVKKLMDRFPQCFRLNDLLRFANIIYFVRTVESRWPFPAVGRLSFVKGFDKEPILTPPDKREARFAPLPQDDFPAELQKYRAILLDLDVKGQGKKCQLFVDCIASSSRGVARLVEVPGFDDKRIQICLQAEMVIDTDQHVNKQRDRSEIVSTRIYP</sequence>
<evidence type="ECO:0000313" key="1">
    <source>
        <dbReference type="EMBL" id="CAK7339654.1"/>
    </source>
</evidence>
<proteinExistence type="predicted"/>
<dbReference type="EMBL" id="CAWUPB010001158">
    <property type="protein sequence ID" value="CAK7339654.1"/>
    <property type="molecule type" value="Genomic_DNA"/>
</dbReference>
<accession>A0AAV1RWE6</accession>
<organism evidence="1 2">
    <name type="scientific">Dovyalis caffra</name>
    <dbReference type="NCBI Taxonomy" id="77055"/>
    <lineage>
        <taxon>Eukaryota</taxon>
        <taxon>Viridiplantae</taxon>
        <taxon>Streptophyta</taxon>
        <taxon>Embryophyta</taxon>
        <taxon>Tracheophyta</taxon>
        <taxon>Spermatophyta</taxon>
        <taxon>Magnoliopsida</taxon>
        <taxon>eudicotyledons</taxon>
        <taxon>Gunneridae</taxon>
        <taxon>Pentapetalae</taxon>
        <taxon>rosids</taxon>
        <taxon>fabids</taxon>
        <taxon>Malpighiales</taxon>
        <taxon>Salicaceae</taxon>
        <taxon>Flacourtieae</taxon>
        <taxon>Dovyalis</taxon>
    </lineage>
</organism>
<dbReference type="Proteomes" id="UP001314170">
    <property type="component" value="Unassembled WGS sequence"/>
</dbReference>
<gene>
    <name evidence="1" type="ORF">DCAF_LOCUS14712</name>
</gene>
<reference evidence="1 2" key="1">
    <citation type="submission" date="2024-01" db="EMBL/GenBank/DDBJ databases">
        <authorList>
            <person name="Waweru B."/>
        </authorList>
    </citation>
    <scope>NUCLEOTIDE SEQUENCE [LARGE SCALE GENOMIC DNA]</scope>
</reference>